<accession>A0A5B7I4E4</accession>
<gene>
    <name evidence="1" type="ORF">E2C01_070047</name>
</gene>
<proteinExistence type="predicted"/>
<keyword evidence="2" id="KW-1185">Reference proteome</keyword>
<evidence type="ECO:0000313" key="2">
    <source>
        <dbReference type="Proteomes" id="UP000324222"/>
    </source>
</evidence>
<sequence length="61" mass="7155">MEDCRKGVSEYISLFENGQPAQRRWKRESACVVRCFELSFLHETKEHTLKTTHAYFDSNSG</sequence>
<reference evidence="1 2" key="1">
    <citation type="submission" date="2019-05" db="EMBL/GenBank/DDBJ databases">
        <title>Another draft genome of Portunus trituberculatus and its Hox gene families provides insights of decapod evolution.</title>
        <authorList>
            <person name="Jeong J.-H."/>
            <person name="Song I."/>
            <person name="Kim S."/>
            <person name="Choi T."/>
            <person name="Kim D."/>
            <person name="Ryu S."/>
            <person name="Kim W."/>
        </authorList>
    </citation>
    <scope>NUCLEOTIDE SEQUENCE [LARGE SCALE GENOMIC DNA]</scope>
    <source>
        <tissue evidence="1">Muscle</tissue>
    </source>
</reference>
<organism evidence="1 2">
    <name type="scientific">Portunus trituberculatus</name>
    <name type="common">Swimming crab</name>
    <name type="synonym">Neptunus trituberculatus</name>
    <dbReference type="NCBI Taxonomy" id="210409"/>
    <lineage>
        <taxon>Eukaryota</taxon>
        <taxon>Metazoa</taxon>
        <taxon>Ecdysozoa</taxon>
        <taxon>Arthropoda</taxon>
        <taxon>Crustacea</taxon>
        <taxon>Multicrustacea</taxon>
        <taxon>Malacostraca</taxon>
        <taxon>Eumalacostraca</taxon>
        <taxon>Eucarida</taxon>
        <taxon>Decapoda</taxon>
        <taxon>Pleocyemata</taxon>
        <taxon>Brachyura</taxon>
        <taxon>Eubrachyura</taxon>
        <taxon>Portunoidea</taxon>
        <taxon>Portunidae</taxon>
        <taxon>Portuninae</taxon>
        <taxon>Portunus</taxon>
    </lineage>
</organism>
<evidence type="ECO:0000313" key="1">
    <source>
        <dbReference type="EMBL" id="MPC75654.1"/>
    </source>
</evidence>
<protein>
    <submittedName>
        <fullName evidence="1">Uncharacterized protein</fullName>
    </submittedName>
</protein>
<name>A0A5B7I4E4_PORTR</name>
<dbReference type="Proteomes" id="UP000324222">
    <property type="component" value="Unassembled WGS sequence"/>
</dbReference>
<dbReference type="EMBL" id="VSRR010041589">
    <property type="protein sequence ID" value="MPC75654.1"/>
    <property type="molecule type" value="Genomic_DNA"/>
</dbReference>
<comment type="caution">
    <text evidence="1">The sequence shown here is derived from an EMBL/GenBank/DDBJ whole genome shotgun (WGS) entry which is preliminary data.</text>
</comment>
<dbReference type="AlphaFoldDB" id="A0A5B7I4E4"/>